<reference evidence="1 2" key="1">
    <citation type="journal article" date="2013" name="Genome Announc.">
        <title>Draft Genome of the Marine Gammaproteobacterium Halomonas titanicae.</title>
        <authorList>
            <person name="Sanchez-Porro C."/>
            <person name="de la Haba R.R."/>
            <person name="Cruz-Hernandez N."/>
            <person name="Gonzalez J.M."/>
            <person name="Reyes-Guirao C."/>
            <person name="Navarro-Sampedro L."/>
            <person name="Carballo M."/>
            <person name="Ventosa A."/>
        </authorList>
    </citation>
    <scope>NUCLEOTIDE SEQUENCE [LARGE SCALE GENOMIC DNA]</scope>
    <source>
        <strain evidence="1 2">BH1</strain>
    </source>
</reference>
<feature type="non-terminal residue" evidence="1">
    <location>
        <position position="69"/>
    </location>
</feature>
<dbReference type="AlphaFoldDB" id="L9U5B2"/>
<proteinExistence type="predicted"/>
<protein>
    <submittedName>
        <fullName evidence="1">Uncharacterized protein</fullName>
    </submittedName>
</protein>
<comment type="caution">
    <text evidence="1">The sequence shown here is derived from an EMBL/GenBank/DDBJ whole genome shotgun (WGS) entry which is preliminary data.</text>
</comment>
<gene>
    <name evidence="1" type="ORF">HALTITAN_3301</name>
</gene>
<dbReference type="Proteomes" id="UP000011651">
    <property type="component" value="Unassembled WGS sequence"/>
</dbReference>
<dbReference type="EMBL" id="AOPO01000038">
    <property type="protein sequence ID" value="ELY20070.1"/>
    <property type="molecule type" value="Genomic_DNA"/>
</dbReference>
<organism evidence="1 2">
    <name type="scientific">Vreelandella titanicae BH1</name>
    <dbReference type="NCBI Taxonomy" id="1204738"/>
    <lineage>
        <taxon>Bacteria</taxon>
        <taxon>Pseudomonadati</taxon>
        <taxon>Pseudomonadota</taxon>
        <taxon>Gammaproteobacteria</taxon>
        <taxon>Oceanospirillales</taxon>
        <taxon>Halomonadaceae</taxon>
        <taxon>Vreelandella</taxon>
    </lineage>
</organism>
<sequence>MHYSPVRRSSAGSKLPLLPLDLHVLGLPPAFNLSHDQTLQFKIYVILTCHPRATKADQTWLKVQTNSFK</sequence>
<name>L9U5B2_9GAMM</name>
<evidence type="ECO:0000313" key="1">
    <source>
        <dbReference type="EMBL" id="ELY20070.1"/>
    </source>
</evidence>
<evidence type="ECO:0000313" key="2">
    <source>
        <dbReference type="Proteomes" id="UP000011651"/>
    </source>
</evidence>
<accession>L9U5B2</accession>